<comment type="caution">
    <text evidence="2">The sequence shown here is derived from an EMBL/GenBank/DDBJ whole genome shotgun (WGS) entry which is preliminary data.</text>
</comment>
<evidence type="ECO:0000313" key="2">
    <source>
        <dbReference type="EMBL" id="VDI39819.1"/>
    </source>
</evidence>
<gene>
    <name evidence="2" type="ORF">MGAL_10B034135</name>
</gene>
<evidence type="ECO:0000313" key="3">
    <source>
        <dbReference type="Proteomes" id="UP000596742"/>
    </source>
</evidence>
<dbReference type="EMBL" id="UYJE01005733">
    <property type="protein sequence ID" value="VDI39819.1"/>
    <property type="molecule type" value="Genomic_DNA"/>
</dbReference>
<sequence>MDQLTSRYIRIGQKPPAGTLSDKIEHLKLTERTRKIKLWHDHSCILNHSYVCFTISWLYDPANYFTDIEYQEKYKDRKPINVQGIVEKPKLYIFGQSGSSDVEQSSYTAVRIEDLQILSEPITADNGNIKIFDVMRVYSAATQRGGNYPCVCGVHANAHGNFVLCYGISPLTLDERVGLIKSTRCFEELKKGNLNPFQNLKKDDLIEELESRDIDIHNMLRPELQENLSALLHGICRPPALMTTNPTLSTHHLNLNNYEIFGMEPLHDLSNFIQNIITELPSHISDKKLQKELEEFSKHTIGDKNQIKGSDARLYLNKKKDVFGDLRRISENTSNRQPKTVCDNAVLRFTCQQSSKQDSIYIQESIIQKLAKQIQAKPRTLIPSTILKRPILLQSHLERISDYILPGEGVWWHMEDGNMIFHDGPDDEPFHIEGPDMHHFRSSSYKEEHQQLKDIWEKVIENYKRNIITLPLQRIKTFDKDGKVVYITPTETDLPSESTDNYQHNIPVQEFQGSSGTKEPANEDQPSTSPEKNLEQDPYQIPDIENELETREERERKLLENNNIKHLYKSHIKAPRRKKTTFDLVVQLLGPSSDVDDCIKYRELKLKHPGHKSFVSAFDQSFSKLQIEVSKRYFALKDKTAKNDGKENRENLLADKEIAQKLLDHWGVYYF</sequence>
<protein>
    <submittedName>
        <fullName evidence="2">Uncharacterized protein</fullName>
    </submittedName>
</protein>
<keyword evidence="3" id="KW-1185">Reference proteome</keyword>
<feature type="region of interest" description="Disordered" evidence="1">
    <location>
        <begin position="510"/>
        <end position="541"/>
    </location>
</feature>
<reference evidence="2" key="1">
    <citation type="submission" date="2018-11" db="EMBL/GenBank/DDBJ databases">
        <authorList>
            <person name="Alioto T."/>
            <person name="Alioto T."/>
        </authorList>
    </citation>
    <scope>NUCLEOTIDE SEQUENCE</scope>
</reference>
<evidence type="ECO:0000256" key="1">
    <source>
        <dbReference type="SAM" id="MobiDB-lite"/>
    </source>
</evidence>
<name>A0A8B6EWD9_MYTGA</name>
<dbReference type="AlphaFoldDB" id="A0A8B6EWD9"/>
<dbReference type="OrthoDB" id="5986221at2759"/>
<accession>A0A8B6EWD9</accession>
<organism evidence="2 3">
    <name type="scientific">Mytilus galloprovincialis</name>
    <name type="common">Mediterranean mussel</name>
    <dbReference type="NCBI Taxonomy" id="29158"/>
    <lineage>
        <taxon>Eukaryota</taxon>
        <taxon>Metazoa</taxon>
        <taxon>Spiralia</taxon>
        <taxon>Lophotrochozoa</taxon>
        <taxon>Mollusca</taxon>
        <taxon>Bivalvia</taxon>
        <taxon>Autobranchia</taxon>
        <taxon>Pteriomorphia</taxon>
        <taxon>Mytilida</taxon>
        <taxon>Mytiloidea</taxon>
        <taxon>Mytilidae</taxon>
        <taxon>Mytilinae</taxon>
        <taxon>Mytilus</taxon>
    </lineage>
</organism>
<dbReference type="Proteomes" id="UP000596742">
    <property type="component" value="Unassembled WGS sequence"/>
</dbReference>
<proteinExistence type="predicted"/>